<dbReference type="SUPFAM" id="SSF58014">
    <property type="entry name" value="Coiled-coil domain of nucleotide exchange factor GrpE"/>
    <property type="match status" value="1"/>
</dbReference>
<evidence type="ECO:0000256" key="11">
    <source>
        <dbReference type="RuleBase" id="RU000639"/>
    </source>
</evidence>
<evidence type="ECO:0000256" key="7">
    <source>
        <dbReference type="ARBA" id="ARBA00053401"/>
    </source>
</evidence>
<protein>
    <recommendedName>
        <fullName evidence="8 10">Protein GrpE</fullName>
    </recommendedName>
    <alternativeName>
        <fullName evidence="9 10">HSP-70 cofactor</fullName>
    </alternativeName>
</protein>
<dbReference type="Pfam" id="PF01025">
    <property type="entry name" value="GrpE"/>
    <property type="match status" value="1"/>
</dbReference>
<dbReference type="InterPro" id="IPR000740">
    <property type="entry name" value="GrpE"/>
</dbReference>
<evidence type="ECO:0000256" key="10">
    <source>
        <dbReference type="HAMAP-Rule" id="MF_01151"/>
    </source>
</evidence>
<dbReference type="PROSITE" id="PS01071">
    <property type="entry name" value="GRPE"/>
    <property type="match status" value="1"/>
</dbReference>
<reference evidence="14" key="1">
    <citation type="submission" date="2024-06" db="EMBL/GenBank/DDBJ databases">
        <authorList>
            <person name="Fan A."/>
            <person name="Zhang F.Y."/>
            <person name="Zhang L."/>
        </authorList>
    </citation>
    <scope>NUCLEOTIDE SEQUENCE</scope>
    <source>
        <strain evidence="14">Y61</strain>
    </source>
</reference>
<evidence type="ECO:0000256" key="13">
    <source>
        <dbReference type="SAM" id="MobiDB-lite"/>
    </source>
</evidence>
<dbReference type="HAMAP" id="MF_01151">
    <property type="entry name" value="GrpE"/>
    <property type="match status" value="1"/>
</dbReference>
<dbReference type="GO" id="GO:0042803">
    <property type="term" value="F:protein homodimerization activity"/>
    <property type="evidence" value="ECO:0007669"/>
    <property type="project" value="InterPro"/>
</dbReference>
<feature type="compositionally biased region" description="Basic and acidic residues" evidence="13">
    <location>
        <begin position="1"/>
        <end position="17"/>
    </location>
</feature>
<evidence type="ECO:0000256" key="2">
    <source>
        <dbReference type="ARBA" id="ARBA00009054"/>
    </source>
</evidence>
<dbReference type="EMBL" id="CP159510">
    <property type="protein sequence ID" value="XCJ16546.1"/>
    <property type="molecule type" value="Genomic_DNA"/>
</dbReference>
<name>A0AAU8IEC1_9BACL</name>
<evidence type="ECO:0000256" key="1">
    <source>
        <dbReference type="ARBA" id="ARBA00004496"/>
    </source>
</evidence>
<evidence type="ECO:0000256" key="8">
    <source>
        <dbReference type="ARBA" id="ARBA00072274"/>
    </source>
</evidence>
<sequence length="226" mass="25476">MSHQANEEMKDKNEENVNKNVKGTKATEETDTAPQEKASESHQAEDEKEETKEAEPDEKAEETVQDPEQLQKKIAEQATQIEELKKTSDDLKKRWMRAQADFDNYRKRSVKEKAEARKYRAQDLVTDMLETLDNFKRALAVETVSDDGAALKKGMEMVLGKLEEALKKEGVEEIDSLGKPFDPNVHQAVMQEASDEHDSGIVTQVLQAGYTLNGRVIRPAMVKVSA</sequence>
<proteinExistence type="inferred from homology"/>
<evidence type="ECO:0000256" key="5">
    <source>
        <dbReference type="ARBA" id="ARBA00023016"/>
    </source>
</evidence>
<dbReference type="GO" id="GO:0006457">
    <property type="term" value="P:protein folding"/>
    <property type="evidence" value="ECO:0007669"/>
    <property type="project" value="InterPro"/>
</dbReference>
<evidence type="ECO:0000256" key="6">
    <source>
        <dbReference type="ARBA" id="ARBA00023186"/>
    </source>
</evidence>
<evidence type="ECO:0000313" key="14">
    <source>
        <dbReference type="EMBL" id="XCJ16546.1"/>
    </source>
</evidence>
<keyword evidence="5 10" id="KW-0346">Stress response</keyword>
<comment type="subunit">
    <text evidence="3 10">Homodimer.</text>
</comment>
<gene>
    <name evidence="10 14" type="primary">grpE</name>
    <name evidence="14" type="ORF">ABNN70_12955</name>
</gene>
<evidence type="ECO:0000256" key="4">
    <source>
        <dbReference type="ARBA" id="ARBA00022490"/>
    </source>
</evidence>
<comment type="similarity">
    <text evidence="2 10 12">Belongs to the GrpE family.</text>
</comment>
<accession>A0AAU8IEC1</accession>
<dbReference type="NCBIfam" id="NF010738">
    <property type="entry name" value="PRK14140.1"/>
    <property type="match status" value="1"/>
</dbReference>
<dbReference type="InterPro" id="IPR009012">
    <property type="entry name" value="GrpE_head"/>
</dbReference>
<dbReference type="PANTHER" id="PTHR21237:SF23">
    <property type="entry name" value="GRPE PROTEIN HOMOLOG, MITOCHONDRIAL"/>
    <property type="match status" value="1"/>
</dbReference>
<organism evidence="14">
    <name type="scientific">Sporolactobacillus sp. Y61</name>
    <dbReference type="NCBI Taxonomy" id="3160863"/>
    <lineage>
        <taxon>Bacteria</taxon>
        <taxon>Bacillati</taxon>
        <taxon>Bacillota</taxon>
        <taxon>Bacilli</taxon>
        <taxon>Bacillales</taxon>
        <taxon>Sporolactobacillaceae</taxon>
        <taxon>Sporolactobacillus</taxon>
    </lineage>
</organism>
<evidence type="ECO:0000256" key="3">
    <source>
        <dbReference type="ARBA" id="ARBA00011738"/>
    </source>
</evidence>
<dbReference type="InterPro" id="IPR013805">
    <property type="entry name" value="GrpE_CC"/>
</dbReference>
<dbReference type="SUPFAM" id="SSF51064">
    <property type="entry name" value="Head domain of nucleotide exchange factor GrpE"/>
    <property type="match status" value="1"/>
</dbReference>
<dbReference type="FunFam" id="2.30.22.10:FF:000001">
    <property type="entry name" value="Protein GrpE"/>
    <property type="match status" value="1"/>
</dbReference>
<dbReference type="RefSeq" id="WP_353948019.1">
    <property type="nucleotide sequence ID" value="NZ_CP159510.1"/>
</dbReference>
<keyword evidence="4 10" id="KW-0963">Cytoplasm</keyword>
<dbReference type="PRINTS" id="PR00773">
    <property type="entry name" value="GRPEPROTEIN"/>
</dbReference>
<feature type="compositionally biased region" description="Acidic residues" evidence="13">
    <location>
        <begin position="55"/>
        <end position="65"/>
    </location>
</feature>
<dbReference type="Gene3D" id="3.90.20.20">
    <property type="match status" value="1"/>
</dbReference>
<dbReference type="GO" id="GO:0051082">
    <property type="term" value="F:unfolded protein binding"/>
    <property type="evidence" value="ECO:0007669"/>
    <property type="project" value="TreeGrafter"/>
</dbReference>
<feature type="region of interest" description="Disordered" evidence="13">
    <location>
        <begin position="1"/>
        <end position="88"/>
    </location>
</feature>
<dbReference type="PANTHER" id="PTHR21237">
    <property type="entry name" value="GRPE PROTEIN"/>
    <property type="match status" value="1"/>
</dbReference>
<keyword evidence="6 10" id="KW-0143">Chaperone</keyword>
<feature type="compositionally biased region" description="Basic and acidic residues" evidence="13">
    <location>
        <begin position="37"/>
        <end position="54"/>
    </location>
</feature>
<evidence type="ECO:0000256" key="9">
    <source>
        <dbReference type="ARBA" id="ARBA00076414"/>
    </source>
</evidence>
<evidence type="ECO:0000256" key="12">
    <source>
        <dbReference type="RuleBase" id="RU004478"/>
    </source>
</evidence>
<dbReference type="Gene3D" id="2.30.22.10">
    <property type="entry name" value="Head domain of nucleotide exchange factor GrpE"/>
    <property type="match status" value="1"/>
</dbReference>
<dbReference type="GO" id="GO:0051087">
    <property type="term" value="F:protein-folding chaperone binding"/>
    <property type="evidence" value="ECO:0007669"/>
    <property type="project" value="InterPro"/>
</dbReference>
<comment type="function">
    <text evidence="7 10 11">Participates actively in the response to hyperosmotic and heat shock by preventing the aggregation of stress-denatured proteins, in association with DnaK and GrpE. It is the nucleotide exchange factor for DnaK and may function as a thermosensor. Unfolded proteins bind initially to DnaJ; upon interaction with the DnaJ-bound protein, DnaK hydrolyzes its bound ATP, resulting in the formation of a stable complex. GrpE releases ADP from DnaK; ATP binding to DnaK triggers the release of the substrate protein, thus completing the reaction cycle. Several rounds of ATP-dependent interactions between DnaJ, DnaK and GrpE are required for fully efficient folding.</text>
</comment>
<comment type="subcellular location">
    <subcellularLocation>
        <location evidence="1 10">Cytoplasm</location>
    </subcellularLocation>
</comment>
<dbReference type="CDD" id="cd00446">
    <property type="entry name" value="GrpE"/>
    <property type="match status" value="1"/>
</dbReference>
<dbReference type="GO" id="GO:0005737">
    <property type="term" value="C:cytoplasm"/>
    <property type="evidence" value="ECO:0007669"/>
    <property type="project" value="UniProtKB-SubCell"/>
</dbReference>
<dbReference type="AlphaFoldDB" id="A0AAU8IEC1"/>
<dbReference type="GO" id="GO:0000774">
    <property type="term" value="F:adenyl-nucleotide exchange factor activity"/>
    <property type="evidence" value="ECO:0007669"/>
    <property type="project" value="InterPro"/>
</dbReference>